<dbReference type="GO" id="GO:0051056">
    <property type="term" value="P:regulation of small GTPase mediated signal transduction"/>
    <property type="evidence" value="ECO:0007669"/>
    <property type="project" value="InterPro"/>
</dbReference>
<dbReference type="PROSITE" id="PS50085">
    <property type="entry name" value="RAPGAP"/>
    <property type="match status" value="1"/>
</dbReference>
<evidence type="ECO:0000313" key="5">
    <source>
        <dbReference type="Proteomes" id="UP000683000"/>
    </source>
</evidence>
<dbReference type="Pfam" id="PF03542">
    <property type="entry name" value="Tuberin"/>
    <property type="match status" value="1"/>
</dbReference>
<feature type="region of interest" description="Disordered" evidence="2">
    <location>
        <begin position="1765"/>
        <end position="1794"/>
    </location>
</feature>
<dbReference type="InterPro" id="IPR027107">
    <property type="entry name" value="Tuberin/Ral-act_asu"/>
</dbReference>
<dbReference type="InterPro" id="IPR000331">
    <property type="entry name" value="Rap/Ran_GAP_dom"/>
</dbReference>
<feature type="region of interest" description="Disordered" evidence="2">
    <location>
        <begin position="729"/>
        <end position="760"/>
    </location>
</feature>
<gene>
    <name evidence="4" type="ORF">JVT61DRAFT_4672</name>
</gene>
<organism evidence="4 5">
    <name type="scientific">Boletus reticuloceps</name>
    <dbReference type="NCBI Taxonomy" id="495285"/>
    <lineage>
        <taxon>Eukaryota</taxon>
        <taxon>Fungi</taxon>
        <taxon>Dikarya</taxon>
        <taxon>Basidiomycota</taxon>
        <taxon>Agaricomycotina</taxon>
        <taxon>Agaricomycetes</taxon>
        <taxon>Agaricomycetidae</taxon>
        <taxon>Boletales</taxon>
        <taxon>Boletineae</taxon>
        <taxon>Boletaceae</taxon>
        <taxon>Boletoideae</taxon>
        <taxon>Boletus</taxon>
    </lineage>
</organism>
<dbReference type="EMBL" id="JAGFBS010000019">
    <property type="protein sequence ID" value="KAG6374034.1"/>
    <property type="molecule type" value="Genomic_DNA"/>
</dbReference>
<feature type="compositionally biased region" description="Low complexity" evidence="2">
    <location>
        <begin position="800"/>
        <end position="809"/>
    </location>
</feature>
<sequence length="1794" mass="197955">MARPQADTDGGPKQRQRSNTTTFSSFTAGWRRPRLETGSATPAPQPQPQPQALGFDALVEALSPPAVPSLVHARALTTAITTQSPLPKAAVLNPILGSLCGVDSPPQLQCAGYDIMASYWERYDSKVTTSDRLAHCSLLLHTSWSPEIGDSRLRALHALTKGGSEAFGIEIPLLNLLKSWMDGACDAYLSCDSSECVDRERSVELLAAFVSSILEHPETVARISEGDLASVLQFYASLVSKTLDIPHTSDTLSVTSSTGTTEQFFTRSASNGHTRHSSLISVRSLPPSAVHPSRHPAELMTTIYLDHLHSQLKSLAPKILNLILPLLFRAQAFFASPLPRLSVMNGRPRGPVGLEERIQKMLHSLFSGPYGASCIMILKRHLSPTDQTLDPHGLSTSFGAHRTLRFDIRQALCSKMARAYIARLSTHSYAQSGAPSHMDLEKDLMERAWSKDDLSGWDLLKLGRMLCKSIEAWAKRASLGSDEAIRVDRDRILNEAAGTLKDIFQEFDEREDGVDMDEEEASIAGETLRHLVSLVRPLKCPDNTPLTIPLSQPSDAPTPFLRTLTSLLARDHSTYMNPSLSTTLLSIADHLADTDTAKLPAVMFEQHDLSPASPDWLRNWENILSNATIFGPTHPLTRLEIMKALEAIYDSLKDMHSYRMDLAELIFKFCQREANDSMDTSANIVMGRILADEVVLRTVNRHMPSVDNSSTPSPYTSTREMVELLERLASDSVTEDDDTTLINTSETPSPGPVAPLSGCTSTVASPILSRRQSDYRSISVRDSGLPSVMSLLSTLAGSRPQEQQSQEQPDNPPPPLVSSPSPEPIFTQASIAVVSLAAIFSQLAFTPYSLTPENVDFALSVFLIIVQMATDATCPRARVLALQFLMRIRADRDHRIYFVEAHHDSDGLITNLASLIGRGPESAYQDERGQTTDAPQDEHLTRRSKGVQERDGRRASRGLGVKPSQSVPSRSRSRAPLPVSPPQSILIGTKWRDTLWSVPETLPFIAIDADTPSEGIVSYDPVQESSRVIPVDAYLSAILVVLEKERNWDVLSYVLCHLPVQLSNKHLFCGPRCRSLIAKLLTMICSGVTVGDLGSSIERWPVGLKVRDAHGLAYHTLSVLISYRRCFELPLRHALVDVLREGLNGQPSTIICCLHALTLSAFELTSSVKRSLPPLLEKLSRIMSNPDMAVHILSFLSIVGSIPELHANLREDNFKMVFGVALQYLQYHNRPGTTPVISWAMSQYVRMISYYVVYVWFLAVRLPDRPRHIPYITRQLLLANEERSEVDEPTEVCFDWLARYTYASADPRPASSVLSEIVMNPHTANDSSSEPAIGEKSWLMGNAIVTIRALARLGWIEVVSRRPSGFTKFICKLENVPLVGPGEVDPDMVSLPAGLLMEREAARAEQPDPSEETEQATSSSSQEIRDLVPASNDVPSLPAPDPVTGYVWSKTAPSQRRKQVMVDPSFLPLQLSSYPSAPTHRRIIDESALPALFRNLDRTPVIDTHKVGVMYVAPGQTQELEILQNTHGSPAYTRFLEGIGRLINLRGQVDVYAGGLNPDEDGEYAYAWWDDIGQVLFHTATMMPNATDDEYCVNKKRHIGNDYVRIVWNDGGRPYKFDTLATQFQFLNIVIEPHSSGAIAAFSNFRSAVAAASTDVKFSPLHSPLLVPSAGGGTTTPLHEAENEYFKVTVQRARGMKDSTPVGCFKLISAEKLPLLVRQLTLLGDWFANVFEKTERDEVEVEVITNWRQRLQVVKRFMRNMEDSSVSDAGAGGGAEGGEGVMGQETSRNFTTAY</sequence>
<feature type="region of interest" description="Disordered" evidence="2">
    <location>
        <begin position="796"/>
        <end position="822"/>
    </location>
</feature>
<dbReference type="Proteomes" id="UP000683000">
    <property type="component" value="Unassembled WGS sequence"/>
</dbReference>
<dbReference type="InterPro" id="IPR016024">
    <property type="entry name" value="ARM-type_fold"/>
</dbReference>
<dbReference type="GO" id="GO:0032007">
    <property type="term" value="P:negative regulation of TOR signaling"/>
    <property type="evidence" value="ECO:0007669"/>
    <property type="project" value="TreeGrafter"/>
</dbReference>
<feature type="compositionally biased region" description="Polar residues" evidence="2">
    <location>
        <begin position="1784"/>
        <end position="1794"/>
    </location>
</feature>
<feature type="region of interest" description="Disordered" evidence="2">
    <location>
        <begin position="922"/>
        <end position="981"/>
    </location>
</feature>
<feature type="region of interest" description="Disordered" evidence="2">
    <location>
        <begin position="1401"/>
        <end position="1425"/>
    </location>
</feature>
<dbReference type="GO" id="GO:0005634">
    <property type="term" value="C:nucleus"/>
    <property type="evidence" value="ECO:0007669"/>
    <property type="project" value="InterPro"/>
</dbReference>
<proteinExistence type="predicted"/>
<evidence type="ECO:0000256" key="1">
    <source>
        <dbReference type="ARBA" id="ARBA00022468"/>
    </source>
</evidence>
<dbReference type="PANTHER" id="PTHR10063">
    <property type="entry name" value="TUBERIN"/>
    <property type="match status" value="1"/>
</dbReference>
<dbReference type="SUPFAM" id="SSF48371">
    <property type="entry name" value="ARM repeat"/>
    <property type="match status" value="1"/>
</dbReference>
<feature type="compositionally biased region" description="Low complexity" evidence="2">
    <location>
        <begin position="961"/>
        <end position="977"/>
    </location>
</feature>
<dbReference type="Pfam" id="PF02145">
    <property type="entry name" value="Rap_GAP"/>
    <property type="match status" value="1"/>
</dbReference>
<feature type="region of interest" description="Disordered" evidence="2">
    <location>
        <begin position="1"/>
        <end position="51"/>
    </location>
</feature>
<evidence type="ECO:0000259" key="3">
    <source>
        <dbReference type="PROSITE" id="PS50085"/>
    </source>
</evidence>
<feature type="compositionally biased region" description="Pro residues" evidence="2">
    <location>
        <begin position="810"/>
        <end position="822"/>
    </location>
</feature>
<accession>A0A8I2YK44</accession>
<feature type="compositionally biased region" description="Basic and acidic residues" evidence="2">
    <location>
        <begin position="925"/>
        <end position="954"/>
    </location>
</feature>
<name>A0A8I2YK44_9AGAM</name>
<dbReference type="InterPro" id="IPR018515">
    <property type="entry name" value="Tuberin-type_domain"/>
</dbReference>
<dbReference type="Gene3D" id="3.40.50.11210">
    <property type="entry name" value="Rap/Ran-GAP"/>
    <property type="match status" value="1"/>
</dbReference>
<feature type="domain" description="Rap-GAP" evidence="3">
    <location>
        <begin position="1493"/>
        <end position="1720"/>
    </location>
</feature>
<comment type="caution">
    <text evidence="4">The sequence shown here is derived from an EMBL/GenBank/DDBJ whole genome shotgun (WGS) entry which is preliminary data.</text>
</comment>
<evidence type="ECO:0000313" key="4">
    <source>
        <dbReference type="EMBL" id="KAG6374034.1"/>
    </source>
</evidence>
<keyword evidence="1" id="KW-0343">GTPase activation</keyword>
<dbReference type="OrthoDB" id="19311at2759"/>
<evidence type="ECO:0000256" key="2">
    <source>
        <dbReference type="SAM" id="MobiDB-lite"/>
    </source>
</evidence>
<protein>
    <recommendedName>
        <fullName evidence="3">Rap-GAP domain-containing protein</fullName>
    </recommendedName>
</protein>
<reference evidence="4" key="1">
    <citation type="submission" date="2021-03" db="EMBL/GenBank/DDBJ databases">
        <title>Evolutionary innovations through gain and loss of genes in the ectomycorrhizal Boletales.</title>
        <authorList>
            <person name="Wu G."/>
            <person name="Miyauchi S."/>
            <person name="Morin E."/>
            <person name="Yang Z.-L."/>
            <person name="Xu J."/>
            <person name="Martin F.M."/>
        </authorList>
    </citation>
    <scope>NUCLEOTIDE SEQUENCE</scope>
    <source>
        <strain evidence="4">BR01</strain>
    </source>
</reference>
<keyword evidence="5" id="KW-1185">Reference proteome</keyword>
<feature type="compositionally biased region" description="Gly residues" evidence="2">
    <location>
        <begin position="1770"/>
        <end position="1781"/>
    </location>
</feature>
<feature type="compositionally biased region" description="Polar residues" evidence="2">
    <location>
        <begin position="17"/>
        <end position="27"/>
    </location>
</feature>
<dbReference type="PANTHER" id="PTHR10063:SF0">
    <property type="entry name" value="TUBERIN"/>
    <property type="match status" value="1"/>
</dbReference>
<dbReference type="GO" id="GO:0005096">
    <property type="term" value="F:GTPase activator activity"/>
    <property type="evidence" value="ECO:0007669"/>
    <property type="project" value="UniProtKB-KW"/>
</dbReference>
<dbReference type="GO" id="GO:0033596">
    <property type="term" value="C:TSC1-TSC2 complex"/>
    <property type="evidence" value="ECO:0007669"/>
    <property type="project" value="TreeGrafter"/>
</dbReference>
<dbReference type="InterPro" id="IPR035974">
    <property type="entry name" value="Rap/Ran-GAP_sf"/>
</dbReference>
<dbReference type="SUPFAM" id="SSF111347">
    <property type="entry name" value="Rap/Ran-GAP"/>
    <property type="match status" value="1"/>
</dbReference>